<comment type="caution">
    <text evidence="7">The sequence shown here is derived from an EMBL/GenBank/DDBJ whole genome shotgun (WGS) entry which is preliminary data.</text>
</comment>
<accession>A0A5C4WII4</accession>
<sequence>MTALAEPTASSPWRGRHGRTTVGVFSLAFLFAFEALAVATVMPDVADDLDGLSWYAVAFAAPLAASVVALAAAGAEVDRRGPGPALRGGLLIFCAGVVIAGLAPSMPVFLLGRLVHGYGGGVLGVALYVVIAQAYPADLRPRVFAVLTTAWVLPALVGPVLAAQVAAAVGWRWVFLGVPLVAVAAWLLVADAPSRPGLDRSEPGRLRFALLAAGGVLLVSLAGQRTLPAWPVLVAVGLVAIGTGARRLLPPGTRRMGRGLPAVLGSRAAIGTAFAAAEVYIPLLLTLQRGLSLAQAGWVLTVGAVTWSTGAVLAARWRLLADQPRRVRLGAVLLGGGIGGFALVAAPGMPLVVPVLGWAVAGLGIGMAFSTLSVLALATAPAGEEGRTSSALQLNDYLANSAGLALGGVVFAGFAVTAPVAAATGLVLAAAVVAALALVPAARLG</sequence>
<dbReference type="GO" id="GO:0022857">
    <property type="term" value="F:transmembrane transporter activity"/>
    <property type="evidence" value="ECO:0007669"/>
    <property type="project" value="InterPro"/>
</dbReference>
<evidence type="ECO:0000259" key="6">
    <source>
        <dbReference type="PROSITE" id="PS50850"/>
    </source>
</evidence>
<evidence type="ECO:0000256" key="2">
    <source>
        <dbReference type="ARBA" id="ARBA00022692"/>
    </source>
</evidence>
<evidence type="ECO:0000256" key="5">
    <source>
        <dbReference type="SAM" id="Phobius"/>
    </source>
</evidence>
<feature type="transmembrane region" description="Helical" evidence="5">
    <location>
        <begin position="173"/>
        <end position="192"/>
    </location>
</feature>
<keyword evidence="2 5" id="KW-0812">Transmembrane</keyword>
<dbReference type="Proteomes" id="UP000313231">
    <property type="component" value="Unassembled WGS sequence"/>
</dbReference>
<keyword evidence="4 5" id="KW-0472">Membrane</keyword>
<dbReference type="InterPro" id="IPR020846">
    <property type="entry name" value="MFS_dom"/>
</dbReference>
<dbReference type="Gene3D" id="1.20.1250.20">
    <property type="entry name" value="MFS general substrate transporter like domains"/>
    <property type="match status" value="2"/>
</dbReference>
<feature type="transmembrane region" description="Helical" evidence="5">
    <location>
        <begin position="229"/>
        <end position="249"/>
    </location>
</feature>
<dbReference type="EMBL" id="VDMP01000015">
    <property type="protein sequence ID" value="TNM47169.1"/>
    <property type="molecule type" value="Genomic_DNA"/>
</dbReference>
<dbReference type="PANTHER" id="PTHR23501">
    <property type="entry name" value="MAJOR FACILITATOR SUPERFAMILY"/>
    <property type="match status" value="1"/>
</dbReference>
<dbReference type="PANTHER" id="PTHR23501:SF154">
    <property type="entry name" value="MULTIDRUG-EFFLUX TRANSPORTER RV1634-RELATED"/>
    <property type="match status" value="1"/>
</dbReference>
<feature type="transmembrane region" description="Helical" evidence="5">
    <location>
        <begin position="21"/>
        <end position="42"/>
    </location>
</feature>
<feature type="transmembrane region" description="Helical" evidence="5">
    <location>
        <begin position="422"/>
        <end position="442"/>
    </location>
</feature>
<proteinExistence type="predicted"/>
<gene>
    <name evidence="7" type="ORF">FHP29_03070</name>
</gene>
<feature type="transmembrane region" description="Helical" evidence="5">
    <location>
        <begin position="293"/>
        <end position="315"/>
    </location>
</feature>
<dbReference type="RefSeq" id="WP_139621398.1">
    <property type="nucleotide sequence ID" value="NZ_VDMP01000015.1"/>
</dbReference>
<protein>
    <submittedName>
        <fullName evidence="7">MFS transporter</fullName>
    </submittedName>
</protein>
<keyword evidence="8" id="KW-1185">Reference proteome</keyword>
<dbReference type="Pfam" id="PF07690">
    <property type="entry name" value="MFS_1"/>
    <property type="match status" value="1"/>
</dbReference>
<evidence type="ECO:0000256" key="1">
    <source>
        <dbReference type="ARBA" id="ARBA00004651"/>
    </source>
</evidence>
<keyword evidence="3 5" id="KW-1133">Transmembrane helix</keyword>
<feature type="domain" description="Major facilitator superfamily (MFS) profile" evidence="6">
    <location>
        <begin position="20"/>
        <end position="443"/>
    </location>
</feature>
<feature type="transmembrane region" description="Helical" evidence="5">
    <location>
        <begin position="397"/>
        <end position="416"/>
    </location>
</feature>
<feature type="transmembrane region" description="Helical" evidence="5">
    <location>
        <begin position="261"/>
        <end position="281"/>
    </location>
</feature>
<organism evidence="7 8">
    <name type="scientific">Nocardioides albidus</name>
    <dbReference type="NCBI Taxonomy" id="1517589"/>
    <lineage>
        <taxon>Bacteria</taxon>
        <taxon>Bacillati</taxon>
        <taxon>Actinomycetota</taxon>
        <taxon>Actinomycetes</taxon>
        <taxon>Propionibacteriales</taxon>
        <taxon>Nocardioidaceae</taxon>
        <taxon>Nocardioides</taxon>
    </lineage>
</organism>
<dbReference type="OrthoDB" id="9778875at2"/>
<dbReference type="InterPro" id="IPR011701">
    <property type="entry name" value="MFS"/>
</dbReference>
<feature type="transmembrane region" description="Helical" evidence="5">
    <location>
        <begin position="54"/>
        <end position="73"/>
    </location>
</feature>
<dbReference type="AlphaFoldDB" id="A0A5C4WII4"/>
<feature type="transmembrane region" description="Helical" evidence="5">
    <location>
        <begin position="143"/>
        <end position="167"/>
    </location>
</feature>
<reference evidence="7 8" key="1">
    <citation type="journal article" date="2016" name="Int. J. Syst. Evol. Microbiol.">
        <title>Nocardioides albidus sp. nov., an actinobacterium isolated from garden soil.</title>
        <authorList>
            <person name="Singh H."/>
            <person name="Du J."/>
            <person name="Trinh H."/>
            <person name="Won K."/>
            <person name="Yang J.E."/>
            <person name="Yin C."/>
            <person name="Kook M."/>
            <person name="Yi T.H."/>
        </authorList>
    </citation>
    <scope>NUCLEOTIDE SEQUENCE [LARGE SCALE GENOMIC DNA]</scope>
    <source>
        <strain evidence="7 8">CCTCC AB 2015297</strain>
    </source>
</reference>
<evidence type="ECO:0000313" key="8">
    <source>
        <dbReference type="Proteomes" id="UP000313231"/>
    </source>
</evidence>
<feature type="transmembrane region" description="Helical" evidence="5">
    <location>
        <begin position="204"/>
        <end position="223"/>
    </location>
</feature>
<feature type="transmembrane region" description="Helical" evidence="5">
    <location>
        <begin position="85"/>
        <end position="104"/>
    </location>
</feature>
<dbReference type="InterPro" id="IPR036259">
    <property type="entry name" value="MFS_trans_sf"/>
</dbReference>
<evidence type="ECO:0000256" key="3">
    <source>
        <dbReference type="ARBA" id="ARBA00022989"/>
    </source>
</evidence>
<evidence type="ECO:0000256" key="4">
    <source>
        <dbReference type="ARBA" id="ARBA00023136"/>
    </source>
</evidence>
<name>A0A5C4WII4_9ACTN</name>
<feature type="transmembrane region" description="Helical" evidence="5">
    <location>
        <begin position="355"/>
        <end position="377"/>
    </location>
</feature>
<feature type="transmembrane region" description="Helical" evidence="5">
    <location>
        <begin position="327"/>
        <end position="349"/>
    </location>
</feature>
<dbReference type="SUPFAM" id="SSF103473">
    <property type="entry name" value="MFS general substrate transporter"/>
    <property type="match status" value="1"/>
</dbReference>
<comment type="subcellular location">
    <subcellularLocation>
        <location evidence="1">Cell membrane</location>
        <topology evidence="1">Multi-pass membrane protein</topology>
    </subcellularLocation>
</comment>
<feature type="transmembrane region" description="Helical" evidence="5">
    <location>
        <begin position="110"/>
        <end position="131"/>
    </location>
</feature>
<evidence type="ECO:0000313" key="7">
    <source>
        <dbReference type="EMBL" id="TNM47169.1"/>
    </source>
</evidence>
<dbReference type="GO" id="GO:0005886">
    <property type="term" value="C:plasma membrane"/>
    <property type="evidence" value="ECO:0007669"/>
    <property type="project" value="UniProtKB-SubCell"/>
</dbReference>
<dbReference type="PROSITE" id="PS50850">
    <property type="entry name" value="MFS"/>
    <property type="match status" value="1"/>
</dbReference>